<reference evidence="3 4" key="1">
    <citation type="submission" date="2022-05" db="EMBL/GenBank/DDBJ databases">
        <title>Genome Sequencing of Bee-Associated Microbes.</title>
        <authorList>
            <person name="Dunlap C."/>
        </authorList>
    </citation>
    <scope>NUCLEOTIDE SEQUENCE [LARGE SCALE GENOMIC DNA]</scope>
    <source>
        <strain evidence="3 4">NRRL B-14613</strain>
    </source>
</reference>
<accession>A0ABT4FUD4</accession>
<feature type="transmembrane region" description="Helical" evidence="2">
    <location>
        <begin position="154"/>
        <end position="171"/>
    </location>
</feature>
<feature type="transmembrane region" description="Helical" evidence="2">
    <location>
        <begin position="127"/>
        <end position="148"/>
    </location>
</feature>
<evidence type="ECO:0000256" key="1">
    <source>
        <dbReference type="SAM" id="MobiDB-lite"/>
    </source>
</evidence>
<evidence type="ECO:0000313" key="4">
    <source>
        <dbReference type="Proteomes" id="UP001209276"/>
    </source>
</evidence>
<dbReference type="GeneID" id="76996717"/>
<feature type="transmembrane region" description="Helical" evidence="2">
    <location>
        <begin position="178"/>
        <end position="200"/>
    </location>
</feature>
<feature type="transmembrane region" description="Helical" evidence="2">
    <location>
        <begin position="300"/>
        <end position="320"/>
    </location>
</feature>
<feature type="transmembrane region" description="Helical" evidence="2">
    <location>
        <begin position="100"/>
        <end position="120"/>
    </location>
</feature>
<comment type="caution">
    <text evidence="3">The sequence shown here is derived from an EMBL/GenBank/DDBJ whole genome shotgun (WGS) entry which is preliminary data.</text>
</comment>
<dbReference type="Proteomes" id="UP001209276">
    <property type="component" value="Unassembled WGS sequence"/>
</dbReference>
<evidence type="ECO:0008006" key="5">
    <source>
        <dbReference type="Google" id="ProtNLM"/>
    </source>
</evidence>
<gene>
    <name evidence="3" type="ORF">M5W83_11550</name>
</gene>
<evidence type="ECO:0000313" key="3">
    <source>
        <dbReference type="EMBL" id="MCY9607780.1"/>
    </source>
</evidence>
<dbReference type="EMBL" id="JAMDMM010000021">
    <property type="protein sequence ID" value="MCY9607780.1"/>
    <property type="molecule type" value="Genomic_DNA"/>
</dbReference>
<keyword evidence="2" id="KW-1133">Transmembrane helix</keyword>
<feature type="transmembrane region" description="Helical" evidence="2">
    <location>
        <begin position="220"/>
        <end position="239"/>
    </location>
</feature>
<feature type="transmembrane region" description="Helical" evidence="2">
    <location>
        <begin position="76"/>
        <end position="94"/>
    </location>
</feature>
<feature type="transmembrane region" description="Helical" evidence="2">
    <location>
        <begin position="251"/>
        <end position="280"/>
    </location>
</feature>
<feature type="transmembrane region" description="Helical" evidence="2">
    <location>
        <begin position="37"/>
        <end position="55"/>
    </location>
</feature>
<dbReference type="RefSeq" id="WP_244194362.1">
    <property type="nucleotide sequence ID" value="NZ_CABMNB010000047.1"/>
</dbReference>
<keyword evidence="4" id="KW-1185">Reference proteome</keyword>
<name>A0ABT4FUD4_PANTH</name>
<keyword evidence="2" id="KW-0812">Transmembrane</keyword>
<protein>
    <recommendedName>
        <fullName evidence="5">DoxX family membrane protein</fullName>
    </recommendedName>
</protein>
<evidence type="ECO:0000256" key="2">
    <source>
        <dbReference type="SAM" id="Phobius"/>
    </source>
</evidence>
<sequence length="356" mass="40578">MYGWMPGRFGIVMHVKWFAADQEWTPQSMDRVITPTFLFWLGFTFIVLLLVAMFNESLERLRVVRQVHSLLNQLKRFQFMIMRVGIGLGLLLQLVTRTYIAPTLAVDIWWIYGLLIVGLLGLLHRKLLAVSGAALAALYVKAIIDYGLFHSLDYMFYVGVIYYLLFIHTKWSRSCLPVLYFWAGLSLAWLAMEKMTLAKLAGSLIHEYSLPTLGFTVEDFVLISAFIELGLAWAFIIGVMNRFTALLLTGLFVATTTVFGLTEIIGHMVMHTLLLIFLIVGRDDSKTLYHVHRSPKLRCFFMVFHFTVLLFVLMPIYIWMGQPESGLNVDSHHAPSHTRPGPDTTPAGSAHHSHHE</sequence>
<proteinExistence type="predicted"/>
<keyword evidence="2" id="KW-0472">Membrane</keyword>
<feature type="region of interest" description="Disordered" evidence="1">
    <location>
        <begin position="330"/>
        <end position="356"/>
    </location>
</feature>
<organism evidence="3 4">
    <name type="scientific">Paenibacillus thiaminolyticus</name>
    <name type="common">Bacillus thiaminolyticus</name>
    <dbReference type="NCBI Taxonomy" id="49283"/>
    <lineage>
        <taxon>Bacteria</taxon>
        <taxon>Bacillati</taxon>
        <taxon>Bacillota</taxon>
        <taxon>Bacilli</taxon>
        <taxon>Bacillales</taxon>
        <taxon>Paenibacillaceae</taxon>
        <taxon>Paenibacillus</taxon>
    </lineage>
</organism>